<dbReference type="PANTHER" id="PTHR37331:SF1">
    <property type="entry name" value="YALI0F11671P"/>
    <property type="match status" value="1"/>
</dbReference>
<dbReference type="PANTHER" id="PTHR37331">
    <property type="entry name" value="YALI0F11671P"/>
    <property type="match status" value="1"/>
</dbReference>
<evidence type="ECO:0000313" key="1">
    <source>
        <dbReference type="EMBL" id="RKP03980.1"/>
    </source>
</evidence>
<gene>
    <name evidence="1" type="ORF">CXG81DRAFT_8860</name>
</gene>
<dbReference type="Proteomes" id="UP000274922">
    <property type="component" value="Unassembled WGS sequence"/>
</dbReference>
<evidence type="ECO:0000313" key="2">
    <source>
        <dbReference type="Proteomes" id="UP000274922"/>
    </source>
</evidence>
<dbReference type="STRING" id="1555241.A0A4P9XFN9"/>
<keyword evidence="2" id="KW-1185">Reference proteome</keyword>
<dbReference type="OrthoDB" id="5397701at2759"/>
<dbReference type="AlphaFoldDB" id="A0A4P9XFN9"/>
<dbReference type="EMBL" id="ML014115">
    <property type="protein sequence ID" value="RKP03980.1"/>
    <property type="molecule type" value="Genomic_DNA"/>
</dbReference>
<organism evidence="1 2">
    <name type="scientific">Caulochytrium protostelioides</name>
    <dbReference type="NCBI Taxonomy" id="1555241"/>
    <lineage>
        <taxon>Eukaryota</taxon>
        <taxon>Fungi</taxon>
        <taxon>Fungi incertae sedis</taxon>
        <taxon>Chytridiomycota</taxon>
        <taxon>Chytridiomycota incertae sedis</taxon>
        <taxon>Chytridiomycetes</taxon>
        <taxon>Caulochytriales</taxon>
        <taxon>Caulochytriaceae</taxon>
        <taxon>Caulochytrium</taxon>
    </lineage>
</organism>
<name>A0A4P9XFN9_9FUNG</name>
<proteinExistence type="predicted"/>
<sequence length="79" mass="8547">QVEGSLNLNDQRVYVPFGRVGDPEDILGCVEVSEGQIVPATFEPMPTWRPMTPSGGLFQLSAYLHQQLVNALSAAKTSS</sequence>
<protein>
    <submittedName>
        <fullName evidence="1">Uncharacterized protein</fullName>
    </submittedName>
</protein>
<feature type="non-terminal residue" evidence="1">
    <location>
        <position position="1"/>
    </location>
</feature>
<accession>A0A4P9XFN9</accession>
<reference evidence="2" key="1">
    <citation type="journal article" date="2018" name="Nat. Microbiol.">
        <title>Leveraging single-cell genomics to expand the fungal tree of life.</title>
        <authorList>
            <person name="Ahrendt S.R."/>
            <person name="Quandt C.A."/>
            <person name="Ciobanu D."/>
            <person name="Clum A."/>
            <person name="Salamov A."/>
            <person name="Andreopoulos B."/>
            <person name="Cheng J.F."/>
            <person name="Woyke T."/>
            <person name="Pelin A."/>
            <person name="Henrissat B."/>
            <person name="Reynolds N.K."/>
            <person name="Benny G.L."/>
            <person name="Smith M.E."/>
            <person name="James T.Y."/>
            <person name="Grigoriev I.V."/>
        </authorList>
    </citation>
    <scope>NUCLEOTIDE SEQUENCE [LARGE SCALE GENOMIC DNA]</scope>
    <source>
        <strain evidence="2">ATCC 52028</strain>
    </source>
</reference>